<evidence type="ECO:0008006" key="4">
    <source>
        <dbReference type="Google" id="ProtNLM"/>
    </source>
</evidence>
<feature type="coiled-coil region" evidence="1">
    <location>
        <begin position="44"/>
        <end position="71"/>
    </location>
</feature>
<dbReference type="Proteomes" id="UP000198356">
    <property type="component" value="Unassembled WGS sequence"/>
</dbReference>
<evidence type="ECO:0000313" key="3">
    <source>
        <dbReference type="Proteomes" id="UP000198356"/>
    </source>
</evidence>
<organism evidence="2 3">
    <name type="scientific">Granulicella rosea</name>
    <dbReference type="NCBI Taxonomy" id="474952"/>
    <lineage>
        <taxon>Bacteria</taxon>
        <taxon>Pseudomonadati</taxon>
        <taxon>Acidobacteriota</taxon>
        <taxon>Terriglobia</taxon>
        <taxon>Terriglobales</taxon>
        <taxon>Acidobacteriaceae</taxon>
        <taxon>Granulicella</taxon>
    </lineage>
</organism>
<gene>
    <name evidence="2" type="ORF">SAMN05421770_1011012</name>
</gene>
<evidence type="ECO:0000256" key="1">
    <source>
        <dbReference type="SAM" id="Coils"/>
    </source>
</evidence>
<evidence type="ECO:0000313" key="2">
    <source>
        <dbReference type="EMBL" id="SNS44744.1"/>
    </source>
</evidence>
<protein>
    <recommendedName>
        <fullName evidence="4">Histidine kinase</fullName>
    </recommendedName>
</protein>
<reference evidence="2 3" key="1">
    <citation type="submission" date="2017-06" db="EMBL/GenBank/DDBJ databases">
        <authorList>
            <person name="Kim H.J."/>
            <person name="Triplett B.A."/>
        </authorList>
    </citation>
    <scope>NUCLEOTIDE SEQUENCE [LARGE SCALE GENOMIC DNA]</scope>
    <source>
        <strain evidence="2 3">DSM 18704</strain>
    </source>
</reference>
<sequence length="85" mass="10060">MHEEMSVAVEEEWLAELCDKLHDLCQPLTALQCRLEIGMMHGRLDTMRAAIEEALHECERMNNRVHTMQTLLSRVLERQQKERRS</sequence>
<dbReference type="AlphaFoldDB" id="A0A239ELJ0"/>
<keyword evidence="3" id="KW-1185">Reference proteome</keyword>
<dbReference type="InterPro" id="IPR036097">
    <property type="entry name" value="HisK_dim/P_sf"/>
</dbReference>
<accession>A0A239ELJ0</accession>
<proteinExistence type="predicted"/>
<keyword evidence="1" id="KW-0175">Coiled coil</keyword>
<dbReference type="SUPFAM" id="SSF47384">
    <property type="entry name" value="Homodimeric domain of signal transducing histidine kinase"/>
    <property type="match status" value="1"/>
</dbReference>
<dbReference type="GO" id="GO:0000155">
    <property type="term" value="F:phosphorelay sensor kinase activity"/>
    <property type="evidence" value="ECO:0007669"/>
    <property type="project" value="InterPro"/>
</dbReference>
<dbReference type="EMBL" id="FZOU01000001">
    <property type="protein sequence ID" value="SNS44744.1"/>
    <property type="molecule type" value="Genomic_DNA"/>
</dbReference>
<name>A0A239ELJ0_9BACT</name>